<accession>A0A9P6RFS9</accession>
<keyword evidence="1" id="KW-0863">Zinc-finger</keyword>
<evidence type="ECO:0000256" key="1">
    <source>
        <dbReference type="PROSITE-ProRule" id="PRU00042"/>
    </source>
</evidence>
<proteinExistence type="predicted"/>
<dbReference type="SUPFAM" id="SSF57667">
    <property type="entry name" value="beta-beta-alpha zinc fingers"/>
    <property type="match status" value="1"/>
</dbReference>
<comment type="caution">
    <text evidence="4">The sequence shown here is derived from an EMBL/GenBank/DDBJ whole genome shotgun (WGS) entry which is preliminary data.</text>
</comment>
<protein>
    <recommendedName>
        <fullName evidence="3">C2H2-type domain-containing protein</fullName>
    </recommendedName>
</protein>
<keyword evidence="5" id="KW-1185">Reference proteome</keyword>
<feature type="region of interest" description="Disordered" evidence="2">
    <location>
        <begin position="423"/>
        <end position="473"/>
    </location>
</feature>
<feature type="compositionally biased region" description="Basic residues" evidence="2">
    <location>
        <begin position="608"/>
        <end position="618"/>
    </location>
</feature>
<organism evidence="4 5">
    <name type="scientific">Dissophora globulifera</name>
    <dbReference type="NCBI Taxonomy" id="979702"/>
    <lineage>
        <taxon>Eukaryota</taxon>
        <taxon>Fungi</taxon>
        <taxon>Fungi incertae sedis</taxon>
        <taxon>Mucoromycota</taxon>
        <taxon>Mortierellomycotina</taxon>
        <taxon>Mortierellomycetes</taxon>
        <taxon>Mortierellales</taxon>
        <taxon>Mortierellaceae</taxon>
        <taxon>Dissophora</taxon>
    </lineage>
</organism>
<name>A0A9P6RFS9_9FUNG</name>
<evidence type="ECO:0000259" key="3">
    <source>
        <dbReference type="PROSITE" id="PS50157"/>
    </source>
</evidence>
<dbReference type="Proteomes" id="UP000738325">
    <property type="component" value="Unassembled WGS sequence"/>
</dbReference>
<feature type="region of interest" description="Disordered" evidence="2">
    <location>
        <begin position="50"/>
        <end position="107"/>
    </location>
</feature>
<dbReference type="InterPro" id="IPR036236">
    <property type="entry name" value="Znf_C2H2_sf"/>
</dbReference>
<feature type="region of interest" description="Disordered" evidence="2">
    <location>
        <begin position="587"/>
        <end position="618"/>
    </location>
</feature>
<sequence>MSTNDIADFPNLSLSIPQGSKTDDFFGSPDLRCSETSVKSTIEAALAYPDGDDRIVGTSGRSNPSSSEARENSGAAATPDSVASLHLTDGPSMPSTAPVTPTQSSIPFVAPHSAHRQSILSCDGRTQPCRSNIEDSHTAFEHGSSTENANHLGDYTDHSSHNISSNTYGGPLLGFDNQQDLSFHQYASNGRQFDEQAISLTTLHLNVDPYTHSQGQGVGLTPASQAITLPSVLSLFSHAQAHTPTGNGLSAVGTGTVSPYDELRPPFPFHSSAALAPTISASHVDMQQLVNSFSFEQQLLQQRLAVEQQKCGSSQLQMRVDHHRQQMTLRYQQQRQLASSDMNNALSRQAGSFSPYDNSTNELGLGCAFLHPCLLEASTAATAYSNGNEALHPRAQHRFTQLEGSVTNTCRGMADMWSDVVEQSAQGHTPHPFAFAPVPLDPQLSKDANQRREDHEGLRNGGDDNNDDFGCEEPIGDFSVRGAQGNDSNTCSNVCAKTPCQFPGCSRVFQSPGLLKSHMVSHQDEKPYWCDMCSYDGITPRTGNLVAGGASQQSAEVKRYKRNHDLLRHKREQHPPIEVKLQREREKVENRMAKRQKTQRERTERMATKRKTKHSSRRNRSFTAIIDVAPTAVVTNGSSPVFQSLALHTQDVPGLVLQHQQQPQHTMPFLEQKQQQFNASILVQPGFGALPM</sequence>
<dbReference type="AlphaFoldDB" id="A0A9P6RFS9"/>
<reference evidence="4" key="1">
    <citation type="journal article" date="2020" name="Fungal Divers.">
        <title>Resolving the Mortierellaceae phylogeny through synthesis of multi-gene phylogenetics and phylogenomics.</title>
        <authorList>
            <person name="Vandepol N."/>
            <person name="Liber J."/>
            <person name="Desiro A."/>
            <person name="Na H."/>
            <person name="Kennedy M."/>
            <person name="Barry K."/>
            <person name="Grigoriev I.V."/>
            <person name="Miller A.N."/>
            <person name="O'Donnell K."/>
            <person name="Stajich J.E."/>
            <person name="Bonito G."/>
        </authorList>
    </citation>
    <scope>NUCLEOTIDE SEQUENCE</scope>
    <source>
        <strain evidence="4">REB-010B</strain>
    </source>
</reference>
<keyword evidence="1" id="KW-0862">Zinc</keyword>
<feature type="region of interest" description="Disordered" evidence="2">
    <location>
        <begin position="1"/>
        <end position="28"/>
    </location>
</feature>
<evidence type="ECO:0000313" key="5">
    <source>
        <dbReference type="Proteomes" id="UP000738325"/>
    </source>
</evidence>
<feature type="compositionally biased region" description="Basic and acidic residues" evidence="2">
    <location>
        <begin position="587"/>
        <end position="607"/>
    </location>
</feature>
<dbReference type="PROSITE" id="PS50157">
    <property type="entry name" value="ZINC_FINGER_C2H2_2"/>
    <property type="match status" value="1"/>
</dbReference>
<evidence type="ECO:0000313" key="4">
    <source>
        <dbReference type="EMBL" id="KAG0317756.1"/>
    </source>
</evidence>
<feature type="compositionally biased region" description="Basic and acidic residues" evidence="2">
    <location>
        <begin position="448"/>
        <end position="462"/>
    </location>
</feature>
<feature type="region of interest" description="Disordered" evidence="2">
    <location>
        <begin position="138"/>
        <end position="158"/>
    </location>
</feature>
<feature type="compositionally biased region" description="Acidic residues" evidence="2">
    <location>
        <begin position="464"/>
        <end position="473"/>
    </location>
</feature>
<feature type="domain" description="C2H2-type" evidence="3">
    <location>
        <begin position="498"/>
        <end position="527"/>
    </location>
</feature>
<dbReference type="InterPro" id="IPR013087">
    <property type="entry name" value="Znf_C2H2_type"/>
</dbReference>
<evidence type="ECO:0000256" key="2">
    <source>
        <dbReference type="SAM" id="MobiDB-lite"/>
    </source>
</evidence>
<keyword evidence="1" id="KW-0479">Metal-binding</keyword>
<dbReference type="GO" id="GO:0008270">
    <property type="term" value="F:zinc ion binding"/>
    <property type="evidence" value="ECO:0007669"/>
    <property type="project" value="UniProtKB-KW"/>
</dbReference>
<gene>
    <name evidence="4" type="ORF">BGZ99_006107</name>
</gene>
<dbReference type="Gene3D" id="3.30.160.60">
    <property type="entry name" value="Classic Zinc Finger"/>
    <property type="match status" value="1"/>
</dbReference>
<dbReference type="PROSITE" id="PS00028">
    <property type="entry name" value="ZINC_FINGER_C2H2_1"/>
    <property type="match status" value="1"/>
</dbReference>
<dbReference type="EMBL" id="JAAAIP010000407">
    <property type="protein sequence ID" value="KAG0317756.1"/>
    <property type="molecule type" value="Genomic_DNA"/>
</dbReference>
<feature type="compositionally biased region" description="Polar residues" evidence="2">
    <location>
        <begin position="93"/>
        <end position="106"/>
    </location>
</feature>
<dbReference type="OrthoDB" id="8117402at2759"/>